<protein>
    <recommendedName>
        <fullName evidence="1">2EXR domain-containing protein</fullName>
    </recommendedName>
</protein>
<dbReference type="Proteomes" id="UP000800036">
    <property type="component" value="Unassembled WGS sequence"/>
</dbReference>
<organism evidence="2 3">
    <name type="scientific">Bimuria novae-zelandiae CBS 107.79</name>
    <dbReference type="NCBI Taxonomy" id="1447943"/>
    <lineage>
        <taxon>Eukaryota</taxon>
        <taxon>Fungi</taxon>
        <taxon>Dikarya</taxon>
        <taxon>Ascomycota</taxon>
        <taxon>Pezizomycotina</taxon>
        <taxon>Dothideomycetes</taxon>
        <taxon>Pleosporomycetidae</taxon>
        <taxon>Pleosporales</taxon>
        <taxon>Massarineae</taxon>
        <taxon>Didymosphaeriaceae</taxon>
        <taxon>Bimuria</taxon>
    </lineage>
</organism>
<accession>A0A6A5VN31</accession>
<keyword evidence="3" id="KW-1185">Reference proteome</keyword>
<evidence type="ECO:0000313" key="2">
    <source>
        <dbReference type="EMBL" id="KAF1979123.1"/>
    </source>
</evidence>
<dbReference type="AlphaFoldDB" id="A0A6A5VN31"/>
<evidence type="ECO:0000259" key="1">
    <source>
        <dbReference type="Pfam" id="PF20150"/>
    </source>
</evidence>
<feature type="domain" description="2EXR" evidence="1">
    <location>
        <begin position="3"/>
        <end position="107"/>
    </location>
</feature>
<evidence type="ECO:0000313" key="3">
    <source>
        <dbReference type="Proteomes" id="UP000800036"/>
    </source>
</evidence>
<dbReference type="EMBL" id="ML976658">
    <property type="protein sequence ID" value="KAF1979123.1"/>
    <property type="molecule type" value="Genomic_DNA"/>
</dbReference>
<dbReference type="Pfam" id="PF20150">
    <property type="entry name" value="2EXR"/>
    <property type="match status" value="1"/>
</dbReference>
<dbReference type="OrthoDB" id="3473305at2759"/>
<dbReference type="PANTHER" id="PTHR35910:SF1">
    <property type="entry name" value="2EXR DOMAIN-CONTAINING PROTEIN"/>
    <property type="match status" value="1"/>
</dbReference>
<reference evidence="2" key="1">
    <citation type="journal article" date="2020" name="Stud. Mycol.">
        <title>101 Dothideomycetes genomes: a test case for predicting lifestyles and emergence of pathogens.</title>
        <authorList>
            <person name="Haridas S."/>
            <person name="Albert R."/>
            <person name="Binder M."/>
            <person name="Bloem J."/>
            <person name="Labutti K."/>
            <person name="Salamov A."/>
            <person name="Andreopoulos B."/>
            <person name="Baker S."/>
            <person name="Barry K."/>
            <person name="Bills G."/>
            <person name="Bluhm B."/>
            <person name="Cannon C."/>
            <person name="Castanera R."/>
            <person name="Culley D."/>
            <person name="Daum C."/>
            <person name="Ezra D."/>
            <person name="Gonzalez J."/>
            <person name="Henrissat B."/>
            <person name="Kuo A."/>
            <person name="Liang C."/>
            <person name="Lipzen A."/>
            <person name="Lutzoni F."/>
            <person name="Magnuson J."/>
            <person name="Mondo S."/>
            <person name="Nolan M."/>
            <person name="Ohm R."/>
            <person name="Pangilinan J."/>
            <person name="Park H.-J."/>
            <person name="Ramirez L."/>
            <person name="Alfaro M."/>
            <person name="Sun H."/>
            <person name="Tritt A."/>
            <person name="Yoshinaga Y."/>
            <person name="Zwiers L.-H."/>
            <person name="Turgeon B."/>
            <person name="Goodwin S."/>
            <person name="Spatafora J."/>
            <person name="Crous P."/>
            <person name="Grigoriev I."/>
        </authorList>
    </citation>
    <scope>NUCLEOTIDE SEQUENCE</scope>
    <source>
        <strain evidence="2">CBS 107.79</strain>
    </source>
</reference>
<sequence>MSFSALPYELRTIVWELAVVPRVVHVHLVHRKCNYKPRARGLLPHSFDLGALCFFTISTPAPAIMHTCQEARNHIVRRSLYTRTCLPSAGLNSQNRYTWINWDLDTLSIGLLFLEYFKDYEPFLRRLRIKRNDGSHWLTLDEDRTPSFANLKEIQIASTCCSLQLADKLQYSRVVRPEMDVKFIDPKSGMIMDAEAYDEWRYWR</sequence>
<gene>
    <name evidence="2" type="ORF">BU23DRAFT_148470</name>
</gene>
<dbReference type="PANTHER" id="PTHR35910">
    <property type="entry name" value="2EXR DOMAIN-CONTAINING PROTEIN"/>
    <property type="match status" value="1"/>
</dbReference>
<name>A0A6A5VN31_9PLEO</name>
<dbReference type="InterPro" id="IPR045518">
    <property type="entry name" value="2EXR"/>
</dbReference>
<proteinExistence type="predicted"/>